<gene>
    <name evidence="3" type="ORF">BW47_08665</name>
</gene>
<sequence>MKVFKNVVIFIGVLFAIFLSYLGGVILFAAIFDYKPENVENVKICEKATGVLNKNTLTIFDWNIGYAGLGKDMDFFLDGGKNAIVPSKLVGEYLNGILEVLREKRADIYLFQEIDVKSWRTHYVNQLEFLKQIGDYDIAFAYNYKVLFVPVPYLNPMGKVEAGLATFSKYKIDEAKRYSLPGEYSWPTKLFQLDRCLLLTRIRTLNNKELVLLNIHPSAYDKGGVLREKQLKFIMKLAKNEYEKGNYVVIGGDWNSEFYSEKLFGYTEEKPEAYIKLPELFKLNGWKWGISKNAPTNRSISAPYVKGETFVTVIDGFYVSPNIEILEVENLDLGFEYSDHNPVVMKIMLK</sequence>
<proteinExistence type="predicted"/>
<name>A0ABM6GG55_9BACT</name>
<evidence type="ECO:0000313" key="4">
    <source>
        <dbReference type="Proteomes" id="UP000185490"/>
    </source>
</evidence>
<dbReference type="Pfam" id="PF03372">
    <property type="entry name" value="Exo_endo_phos"/>
    <property type="match status" value="1"/>
</dbReference>
<keyword evidence="1" id="KW-0812">Transmembrane</keyword>
<evidence type="ECO:0000256" key="1">
    <source>
        <dbReference type="SAM" id="Phobius"/>
    </source>
</evidence>
<evidence type="ECO:0000313" key="3">
    <source>
        <dbReference type="EMBL" id="APT74539.1"/>
    </source>
</evidence>
<dbReference type="PANTHER" id="PTHR14859:SF1">
    <property type="entry name" value="PGAP2-INTERACTING PROTEIN"/>
    <property type="match status" value="1"/>
</dbReference>
<accession>A0ABM6GG55</accession>
<keyword evidence="3" id="KW-0378">Hydrolase</keyword>
<keyword evidence="3" id="KW-0540">Nuclease</keyword>
<protein>
    <submittedName>
        <fullName evidence="3">Endonuclease</fullName>
    </submittedName>
</protein>
<dbReference type="InterPro" id="IPR051916">
    <property type="entry name" value="GPI-anchor_lipid_remodeler"/>
</dbReference>
<feature type="transmembrane region" description="Helical" evidence="1">
    <location>
        <begin position="7"/>
        <end position="32"/>
    </location>
</feature>
<feature type="domain" description="Endonuclease/exonuclease/phosphatase" evidence="2">
    <location>
        <begin position="95"/>
        <end position="340"/>
    </location>
</feature>
<keyword evidence="1" id="KW-0472">Membrane</keyword>
<dbReference type="EMBL" id="CP007389">
    <property type="protein sequence ID" value="APT74539.1"/>
    <property type="molecule type" value="Genomic_DNA"/>
</dbReference>
<dbReference type="InterPro" id="IPR005135">
    <property type="entry name" value="Endo/exonuclease/phosphatase"/>
</dbReference>
<keyword evidence="1" id="KW-1133">Transmembrane helix</keyword>
<dbReference type="InterPro" id="IPR036691">
    <property type="entry name" value="Endo/exonu/phosph_ase_sf"/>
</dbReference>
<dbReference type="SUPFAM" id="SSF56219">
    <property type="entry name" value="DNase I-like"/>
    <property type="match status" value="1"/>
</dbReference>
<dbReference type="Proteomes" id="UP000185490">
    <property type="component" value="Chromosome"/>
</dbReference>
<reference evidence="3 4" key="1">
    <citation type="submission" date="2014-02" db="EMBL/GenBank/DDBJ databases">
        <title>Diversity of Thermotogales isolates from hydrothermal vents.</title>
        <authorList>
            <person name="Haverkamp T.H.A."/>
            <person name="Lossouarn J."/>
            <person name="Geslin C."/>
            <person name="Nesbo C.L."/>
        </authorList>
    </citation>
    <scope>NUCLEOTIDE SEQUENCE [LARGE SCALE GENOMIC DNA]</scope>
    <source>
        <strain evidence="3 4">431</strain>
    </source>
</reference>
<evidence type="ECO:0000259" key="2">
    <source>
        <dbReference type="Pfam" id="PF03372"/>
    </source>
</evidence>
<dbReference type="PANTHER" id="PTHR14859">
    <property type="entry name" value="CALCOFLUOR WHITE HYPERSENSITIVE PROTEIN PRECURSOR"/>
    <property type="match status" value="1"/>
</dbReference>
<keyword evidence="3" id="KW-0255">Endonuclease</keyword>
<dbReference type="RefSeq" id="WP_012057840.1">
    <property type="nucleotide sequence ID" value="NZ_CP007389.1"/>
</dbReference>
<dbReference type="Gene3D" id="3.60.10.10">
    <property type="entry name" value="Endonuclease/exonuclease/phosphatase"/>
    <property type="match status" value="1"/>
</dbReference>
<dbReference type="GO" id="GO:0004519">
    <property type="term" value="F:endonuclease activity"/>
    <property type="evidence" value="ECO:0007669"/>
    <property type="project" value="UniProtKB-KW"/>
</dbReference>
<keyword evidence="4" id="KW-1185">Reference proteome</keyword>
<organism evidence="3 4">
    <name type="scientific">Thermosipho melanesiensis</name>
    <dbReference type="NCBI Taxonomy" id="46541"/>
    <lineage>
        <taxon>Bacteria</taxon>
        <taxon>Thermotogati</taxon>
        <taxon>Thermotogota</taxon>
        <taxon>Thermotogae</taxon>
        <taxon>Thermotogales</taxon>
        <taxon>Fervidobacteriaceae</taxon>
        <taxon>Thermosipho</taxon>
    </lineage>
</organism>